<evidence type="ECO:0000313" key="6">
    <source>
        <dbReference type="Proteomes" id="UP000051515"/>
    </source>
</evidence>
<keyword evidence="2" id="KW-0808">Transferase</keyword>
<dbReference type="InterPro" id="IPR029056">
    <property type="entry name" value="Ribokinase-like"/>
</dbReference>
<comment type="caution">
    <text evidence="5">The sequence shown here is derived from an EMBL/GenBank/DDBJ whole genome shotgun (WGS) entry which is preliminary data.</text>
</comment>
<keyword evidence="6" id="KW-1185">Reference proteome</keyword>
<dbReference type="InterPro" id="IPR052700">
    <property type="entry name" value="Carb_kinase_PfkB-like"/>
</dbReference>
<gene>
    <name evidence="5" type="ORF">FC78_GL000593</name>
</gene>
<evidence type="ECO:0000256" key="3">
    <source>
        <dbReference type="ARBA" id="ARBA00022777"/>
    </source>
</evidence>
<dbReference type="OrthoDB" id="9813569at2"/>
<dbReference type="AlphaFoldDB" id="A0A0R1KKF5"/>
<dbReference type="SUPFAM" id="SSF53613">
    <property type="entry name" value="Ribokinase-like"/>
    <property type="match status" value="1"/>
</dbReference>
<evidence type="ECO:0000313" key="5">
    <source>
        <dbReference type="EMBL" id="KRK81540.1"/>
    </source>
</evidence>
<feature type="domain" description="Carbohydrate kinase PfkB" evidence="4">
    <location>
        <begin position="3"/>
        <end position="299"/>
    </location>
</feature>
<organism evidence="5 6">
    <name type="scientific">Companilactobacillus bobalius DSM 19674</name>
    <dbReference type="NCBI Taxonomy" id="1423788"/>
    <lineage>
        <taxon>Bacteria</taxon>
        <taxon>Bacillati</taxon>
        <taxon>Bacillota</taxon>
        <taxon>Bacilli</taxon>
        <taxon>Lactobacillales</taxon>
        <taxon>Lactobacillaceae</taxon>
        <taxon>Companilactobacillus</taxon>
        <taxon>Companilactobacillus bobalius</taxon>
    </lineage>
</organism>
<dbReference type="PATRIC" id="fig|1423788.3.peg.605"/>
<dbReference type="EMBL" id="AZDY01000042">
    <property type="protein sequence ID" value="KRK81540.1"/>
    <property type="molecule type" value="Genomic_DNA"/>
</dbReference>
<evidence type="ECO:0000256" key="2">
    <source>
        <dbReference type="ARBA" id="ARBA00022679"/>
    </source>
</evidence>
<accession>A0A0R1KKF5</accession>
<evidence type="ECO:0000256" key="1">
    <source>
        <dbReference type="ARBA" id="ARBA00010688"/>
    </source>
</evidence>
<dbReference type="RefSeq" id="WP_056954918.1">
    <property type="nucleotide sequence ID" value="NZ_AZDY01000042.1"/>
</dbReference>
<evidence type="ECO:0000259" key="4">
    <source>
        <dbReference type="Pfam" id="PF00294"/>
    </source>
</evidence>
<dbReference type="Proteomes" id="UP000051515">
    <property type="component" value="Unassembled WGS sequence"/>
</dbReference>
<dbReference type="CDD" id="cd01166">
    <property type="entry name" value="KdgK"/>
    <property type="match status" value="1"/>
</dbReference>
<dbReference type="PANTHER" id="PTHR43320">
    <property type="entry name" value="SUGAR KINASE"/>
    <property type="match status" value="1"/>
</dbReference>
<protein>
    <submittedName>
        <fullName evidence="5">2-keto-3-deoxygluconate kinase</fullName>
    </submittedName>
</protein>
<dbReference type="STRING" id="1423788.FC78_GL000593"/>
<keyword evidence="3 5" id="KW-0418">Kinase</keyword>
<dbReference type="InterPro" id="IPR011611">
    <property type="entry name" value="PfkB_dom"/>
</dbReference>
<proteinExistence type="inferred from homology"/>
<sequence>MHILAFGEVMLRFTVADKMMLEQCDNLHITTVGTGVNLLSSLAHFGYDTSILTVLPDNPIGKKAAADLRKLGICDNKIIYQGKSMGSFFVELGQGARPERVTYQDRLSSSFSQMSVEDYSFEKSLAGVDIVHICGIALSLTKQTRLAALKLAKMAHEMKKIVCFDFNYRMSLNENNTHEAMKARYQEILPYVDTIFGSKRDLTDLLDYQETDEKKLYQQFCQDYQISFFAGSRRTFVDDKKYFEGFLFHHDKIYESSPKELNILDRIGSGDAFASGVITGLLEKWDFVDTLEFAIANSVLAQASMNDSPIFEKQDIFNYLDNKGTNDLIR</sequence>
<comment type="similarity">
    <text evidence="1">Belongs to the carbohydrate kinase PfkB family.</text>
</comment>
<dbReference type="Gene3D" id="3.40.1190.20">
    <property type="match status" value="1"/>
</dbReference>
<reference evidence="5 6" key="1">
    <citation type="journal article" date="2015" name="Genome Announc.">
        <title>Expanding the biotechnology potential of lactobacilli through comparative genomics of 213 strains and associated genera.</title>
        <authorList>
            <person name="Sun Z."/>
            <person name="Harris H.M."/>
            <person name="McCann A."/>
            <person name="Guo C."/>
            <person name="Argimon S."/>
            <person name="Zhang W."/>
            <person name="Yang X."/>
            <person name="Jeffery I.B."/>
            <person name="Cooney J.C."/>
            <person name="Kagawa T.F."/>
            <person name="Liu W."/>
            <person name="Song Y."/>
            <person name="Salvetti E."/>
            <person name="Wrobel A."/>
            <person name="Rasinkangas P."/>
            <person name="Parkhill J."/>
            <person name="Rea M.C."/>
            <person name="O'Sullivan O."/>
            <person name="Ritari J."/>
            <person name="Douillard F.P."/>
            <person name="Paul Ross R."/>
            <person name="Yang R."/>
            <person name="Briner A.E."/>
            <person name="Felis G.E."/>
            <person name="de Vos W.M."/>
            <person name="Barrangou R."/>
            <person name="Klaenhammer T.R."/>
            <person name="Caufield P.W."/>
            <person name="Cui Y."/>
            <person name="Zhang H."/>
            <person name="O'Toole P.W."/>
        </authorList>
    </citation>
    <scope>NUCLEOTIDE SEQUENCE [LARGE SCALE GENOMIC DNA]</scope>
    <source>
        <strain evidence="5 6">DSM 19674</strain>
    </source>
</reference>
<dbReference type="PANTHER" id="PTHR43320:SF2">
    <property type="entry name" value="2-DEHYDRO-3-DEOXYGLUCONOKINASE_2-DEHYDRO-3-DEOXYGALACTONOKINASE"/>
    <property type="match status" value="1"/>
</dbReference>
<name>A0A0R1KKF5_9LACO</name>
<dbReference type="Pfam" id="PF00294">
    <property type="entry name" value="PfkB"/>
    <property type="match status" value="1"/>
</dbReference>
<dbReference type="GO" id="GO:0016301">
    <property type="term" value="F:kinase activity"/>
    <property type="evidence" value="ECO:0007669"/>
    <property type="project" value="UniProtKB-KW"/>
</dbReference>